<name>A0ABP0K4X3_9DINO</name>
<dbReference type="SUPFAM" id="SSF57783">
    <property type="entry name" value="Zinc beta-ribbon"/>
    <property type="match status" value="2"/>
</dbReference>
<protein>
    <recommendedName>
        <fullName evidence="4">DNA-directed RNA polymerase II subunit RPB9</fullName>
    </recommendedName>
</protein>
<dbReference type="PANTHER" id="PTHR11239:SF1">
    <property type="entry name" value="DNA-DIRECTED RNA POLYMERASE II SUBUNIT RPB9"/>
    <property type="match status" value="1"/>
</dbReference>
<proteinExistence type="predicted"/>
<dbReference type="InterPro" id="IPR012164">
    <property type="entry name" value="Rpa12/Rpb9/Rpc10/TFS"/>
</dbReference>
<evidence type="ECO:0000256" key="1">
    <source>
        <dbReference type="SAM" id="MobiDB-lite"/>
    </source>
</evidence>
<accession>A0ABP0K4X3</accession>
<gene>
    <name evidence="2" type="ORF">CCMP2556_LOCUS14586</name>
</gene>
<organism evidence="2 3">
    <name type="scientific">Durusdinium trenchii</name>
    <dbReference type="NCBI Taxonomy" id="1381693"/>
    <lineage>
        <taxon>Eukaryota</taxon>
        <taxon>Sar</taxon>
        <taxon>Alveolata</taxon>
        <taxon>Dinophyceae</taxon>
        <taxon>Suessiales</taxon>
        <taxon>Symbiodiniaceae</taxon>
        <taxon>Durusdinium</taxon>
    </lineage>
</organism>
<dbReference type="CDD" id="cd10508">
    <property type="entry name" value="Zn-ribbon_RPB9"/>
    <property type="match status" value="1"/>
</dbReference>
<evidence type="ECO:0000313" key="2">
    <source>
        <dbReference type="EMBL" id="CAK9021835.1"/>
    </source>
</evidence>
<feature type="region of interest" description="Disordered" evidence="1">
    <location>
        <begin position="137"/>
        <end position="184"/>
    </location>
</feature>
<dbReference type="PANTHER" id="PTHR11239">
    <property type="entry name" value="DNA-DIRECTED RNA POLYMERASE"/>
    <property type="match status" value="1"/>
</dbReference>
<evidence type="ECO:0000313" key="3">
    <source>
        <dbReference type="Proteomes" id="UP001642484"/>
    </source>
</evidence>
<dbReference type="InterPro" id="IPR034012">
    <property type="entry name" value="Zn_ribbon_RPB9_C"/>
</dbReference>
<reference evidence="2 3" key="1">
    <citation type="submission" date="2024-02" db="EMBL/GenBank/DDBJ databases">
        <authorList>
            <person name="Chen Y."/>
            <person name="Shah S."/>
            <person name="Dougan E. K."/>
            <person name="Thang M."/>
            <person name="Chan C."/>
        </authorList>
    </citation>
    <scope>NUCLEOTIDE SEQUENCE [LARGE SCALE GENOMIC DNA]</scope>
</reference>
<keyword evidence="3" id="KW-1185">Reference proteome</keyword>
<dbReference type="Proteomes" id="UP001642484">
    <property type="component" value="Unassembled WGS sequence"/>
</dbReference>
<dbReference type="EMBL" id="CAXAMN010007524">
    <property type="protein sequence ID" value="CAK9021835.1"/>
    <property type="molecule type" value="Genomic_DNA"/>
</dbReference>
<comment type="caution">
    <text evidence="2">The sequence shown here is derived from an EMBL/GenBank/DDBJ whole genome shotgun (WGS) entry which is preliminary data.</text>
</comment>
<feature type="region of interest" description="Disordered" evidence="1">
    <location>
        <begin position="220"/>
        <end position="246"/>
    </location>
</feature>
<dbReference type="Gene3D" id="2.20.25.10">
    <property type="match status" value="2"/>
</dbReference>
<evidence type="ECO:0008006" key="4">
    <source>
        <dbReference type="Google" id="ProtNLM"/>
    </source>
</evidence>
<sequence length="412" mass="45217">MASYKSTLRFCPECNNSNWMMGKNEKMELVFTCKVCSNVEVVPMEDTDNDGNPKRIDDLCVFRHDVLFVAKESIIVMPDVIHDPTLPRVYDYDCHVCGHNQAVYYRLSETIVSDAMAIIYVCCECSNWRTEGKEVQYSVPQGKAEQTSALPELDDKAREEVDPDEVEGEKDKPSEGEEEEDDITKAKECQAKRHLEQRAVRVAMPFVPFAANLWTSSLGPSQTSPPFARAPGHSSPNCYTPTRLPNHVGLLRAPDASSRTSLQSGPLGGSYSVASLVSNDSGPAVKAPPTSSGSVLAGQVLQAPNLSRLQDGWQVWNPVPPLPQAAAPAALFGRMLRSPASSTGEEKPTVAKPMWVIEEVIDFEAAAEEEADFDSFESVCHSKMFPTGLLGGCVLWSCSEEDEIKRPKPSQD</sequence>